<evidence type="ECO:0000313" key="2">
    <source>
        <dbReference type="Proteomes" id="UP000501812"/>
    </source>
</evidence>
<gene>
    <name evidence="1" type="ORF">HHL09_18215</name>
</gene>
<reference evidence="1 2" key="1">
    <citation type="submission" date="2020-04" db="EMBL/GenBank/DDBJ databases">
        <title>Luteolibacter sp. G-1-1-1 isolated from soil.</title>
        <authorList>
            <person name="Dahal R.H."/>
        </authorList>
    </citation>
    <scope>NUCLEOTIDE SEQUENCE [LARGE SCALE GENOMIC DNA]</scope>
    <source>
        <strain evidence="1 2">G-1-1-1</strain>
    </source>
</reference>
<dbReference type="AlphaFoldDB" id="A0A858RMN7"/>
<accession>A0A858RMN7</accession>
<sequence length="147" mass="16881">MARLPFIHIRSSKFPAMPGEEEELVNEGLYGKAISIYLNEGLAAKGYQMPGYVCEDWGWWVGVKQGDFSSGVCVYSIRQDKDVQEYCACLQDAPGRRWSWTKFRRIDFTEDVTKLDADLREIFTKDPEIEVVGFPKDLPSPEDDNFQ</sequence>
<evidence type="ECO:0000313" key="1">
    <source>
        <dbReference type="EMBL" id="QJE97629.1"/>
    </source>
</evidence>
<dbReference type="EMBL" id="CP051774">
    <property type="protein sequence ID" value="QJE97629.1"/>
    <property type="molecule type" value="Genomic_DNA"/>
</dbReference>
<proteinExistence type="predicted"/>
<dbReference type="RefSeq" id="WP_169456055.1">
    <property type="nucleotide sequence ID" value="NZ_CP051774.1"/>
</dbReference>
<organism evidence="1 2">
    <name type="scientific">Luteolibacter luteus</name>
    <dbReference type="NCBI Taxonomy" id="2728835"/>
    <lineage>
        <taxon>Bacteria</taxon>
        <taxon>Pseudomonadati</taxon>
        <taxon>Verrucomicrobiota</taxon>
        <taxon>Verrucomicrobiia</taxon>
        <taxon>Verrucomicrobiales</taxon>
        <taxon>Verrucomicrobiaceae</taxon>
        <taxon>Luteolibacter</taxon>
    </lineage>
</organism>
<protein>
    <submittedName>
        <fullName evidence="1">Uncharacterized protein</fullName>
    </submittedName>
</protein>
<dbReference type="Proteomes" id="UP000501812">
    <property type="component" value="Chromosome"/>
</dbReference>
<dbReference type="KEGG" id="luo:HHL09_18215"/>
<name>A0A858RMN7_9BACT</name>
<keyword evidence="2" id="KW-1185">Reference proteome</keyword>